<dbReference type="GO" id="GO:0032543">
    <property type="term" value="P:mitochondrial translation"/>
    <property type="evidence" value="ECO:0007669"/>
    <property type="project" value="TreeGrafter"/>
</dbReference>
<evidence type="ECO:0000256" key="5">
    <source>
        <dbReference type="RuleBase" id="RU004413"/>
    </source>
</evidence>
<feature type="region of interest" description="Disordered" evidence="7">
    <location>
        <begin position="1"/>
        <end position="20"/>
    </location>
</feature>
<dbReference type="PANTHER" id="PTHR12220">
    <property type="entry name" value="50S/60S RIBOSOMAL PROTEIN L16"/>
    <property type="match status" value="1"/>
</dbReference>
<dbReference type="GO" id="GO:0009507">
    <property type="term" value="C:chloroplast"/>
    <property type="evidence" value="ECO:0007669"/>
    <property type="project" value="UniProtKB-SubCell"/>
</dbReference>
<dbReference type="SUPFAM" id="SSF54686">
    <property type="entry name" value="Ribosomal protein L16p/L10e"/>
    <property type="match status" value="1"/>
</dbReference>
<evidence type="ECO:0000256" key="7">
    <source>
        <dbReference type="SAM" id="MobiDB-lite"/>
    </source>
</evidence>
<dbReference type="PANTHER" id="PTHR12220:SF13">
    <property type="entry name" value="LARGE RIBOSOMAL SUBUNIT PROTEIN UL16M"/>
    <property type="match status" value="1"/>
</dbReference>
<keyword evidence="2 4" id="KW-0689">Ribosomal protein</keyword>
<evidence type="ECO:0000256" key="2">
    <source>
        <dbReference type="ARBA" id="ARBA00022980"/>
    </source>
</evidence>
<evidence type="ECO:0000313" key="8">
    <source>
        <dbReference type="EMBL" id="QCX29979.1"/>
    </source>
</evidence>
<dbReference type="EMBL" id="MK694923">
    <property type="protein sequence ID" value="QCX29980.1"/>
    <property type="molecule type" value="Genomic_DNA"/>
</dbReference>
<keyword evidence="3 4" id="KW-0687">Ribonucleoprotein</keyword>
<dbReference type="AlphaFoldDB" id="A0A4Y5QEP5"/>
<dbReference type="PROSITE" id="PS00701">
    <property type="entry name" value="RIBOSOMAL_L16_2"/>
    <property type="match status" value="1"/>
</dbReference>
<comment type="subcellular location">
    <subcellularLocation>
        <location evidence="4 6">Plastid</location>
        <location evidence="4 6">Chloroplast</location>
    </subcellularLocation>
</comment>
<dbReference type="InterPro" id="IPR036920">
    <property type="entry name" value="Ribosomal_uL16_sf"/>
</dbReference>
<dbReference type="CDD" id="cd01433">
    <property type="entry name" value="Ribosomal_L16_L10e"/>
    <property type="match status" value="1"/>
</dbReference>
<dbReference type="GeneID" id="40877596"/>
<dbReference type="RefSeq" id="YP_009670761.1">
    <property type="nucleotide sequence ID" value="NC_043816.1"/>
</dbReference>
<dbReference type="NCBIfam" id="TIGR01164">
    <property type="entry name" value="rplP_bact"/>
    <property type="match status" value="1"/>
</dbReference>
<evidence type="ECO:0000256" key="3">
    <source>
        <dbReference type="ARBA" id="ARBA00023274"/>
    </source>
</evidence>
<keyword evidence="6 8" id="KW-0934">Plastid</keyword>
<dbReference type="InterPro" id="IPR047873">
    <property type="entry name" value="Ribosomal_uL16"/>
</dbReference>
<name>A0A4Y5QEP5_9ROSI</name>
<dbReference type="PRINTS" id="PR00060">
    <property type="entry name" value="RIBOSOMALL16"/>
</dbReference>
<dbReference type="PROSITE" id="PS00586">
    <property type="entry name" value="RIBOSOMAL_L16_1"/>
    <property type="match status" value="1"/>
</dbReference>
<dbReference type="GeneID" id="40877579"/>
<evidence type="ECO:0000256" key="1">
    <source>
        <dbReference type="ARBA" id="ARBA00008931"/>
    </source>
</evidence>
<dbReference type="InterPro" id="IPR000114">
    <property type="entry name" value="Ribosomal_uL16_bact-type"/>
</dbReference>
<dbReference type="HAMAP" id="MF_01342">
    <property type="entry name" value="Ribosomal_uL16"/>
    <property type="match status" value="1"/>
</dbReference>
<dbReference type="InterPro" id="IPR020798">
    <property type="entry name" value="Ribosomal_uL16_CS"/>
</dbReference>
<proteinExistence type="inferred from homology"/>
<geneLocation type="chloroplast" evidence="8"/>
<dbReference type="GO" id="GO:0005762">
    <property type="term" value="C:mitochondrial large ribosomal subunit"/>
    <property type="evidence" value="ECO:0007669"/>
    <property type="project" value="TreeGrafter"/>
</dbReference>
<dbReference type="GO" id="GO:0019843">
    <property type="term" value="F:rRNA binding"/>
    <property type="evidence" value="ECO:0007669"/>
    <property type="project" value="InterPro"/>
</dbReference>
<dbReference type="EMBL" id="MK694923">
    <property type="protein sequence ID" value="QCX29979.1"/>
    <property type="molecule type" value="Genomic_DNA"/>
</dbReference>
<dbReference type="InterPro" id="IPR016180">
    <property type="entry name" value="Ribosomal_uL16_dom"/>
</dbReference>
<dbReference type="RefSeq" id="YP_009670739.1">
    <property type="nucleotide sequence ID" value="NC_043816.1"/>
</dbReference>
<dbReference type="Gene3D" id="3.90.1170.10">
    <property type="entry name" value="Ribosomal protein L10e/L16"/>
    <property type="match status" value="1"/>
</dbReference>
<dbReference type="FunFam" id="3.90.1170.10:FF:000001">
    <property type="entry name" value="50S ribosomal protein L16"/>
    <property type="match status" value="1"/>
</dbReference>
<keyword evidence="6 8" id="KW-0150">Chloroplast</keyword>
<evidence type="ECO:0000256" key="4">
    <source>
        <dbReference type="HAMAP-Rule" id="MF_01342"/>
    </source>
</evidence>
<evidence type="ECO:0000256" key="6">
    <source>
        <dbReference type="RuleBase" id="RU004415"/>
    </source>
</evidence>
<dbReference type="Pfam" id="PF00252">
    <property type="entry name" value="Ribosomal_L16"/>
    <property type="match status" value="1"/>
</dbReference>
<organism evidence="8">
    <name type="scientific">Passiflora tenuiloba</name>
    <dbReference type="NCBI Taxonomy" id="298527"/>
    <lineage>
        <taxon>Eukaryota</taxon>
        <taxon>Viridiplantae</taxon>
        <taxon>Streptophyta</taxon>
        <taxon>Embryophyta</taxon>
        <taxon>Tracheophyta</taxon>
        <taxon>Spermatophyta</taxon>
        <taxon>Magnoliopsida</taxon>
        <taxon>eudicotyledons</taxon>
        <taxon>Gunneridae</taxon>
        <taxon>Pentapetalae</taxon>
        <taxon>rosids</taxon>
        <taxon>fabids</taxon>
        <taxon>Malpighiales</taxon>
        <taxon>Passifloraceae</taxon>
        <taxon>Passiflora</taxon>
    </lineage>
</organism>
<dbReference type="GO" id="GO:0003735">
    <property type="term" value="F:structural constituent of ribosome"/>
    <property type="evidence" value="ECO:0007669"/>
    <property type="project" value="InterPro"/>
</dbReference>
<comment type="similarity">
    <text evidence="1 4 5">Belongs to the universal ribosomal protein uL16 family.</text>
</comment>
<accession>A0A4Y5QEP5</accession>
<feature type="compositionally biased region" description="Basic residues" evidence="7">
    <location>
        <begin position="1"/>
        <end position="17"/>
    </location>
</feature>
<reference evidence="8" key="1">
    <citation type="journal article" date="2019" name="Mol. Phylogenet. Evol.">
        <title>Highly accelerated rates of genomic rearrangements and nucleotide substitutions in plastid genomes of Passiflora subgenus Decaloba.</title>
        <authorList>
            <person name="Shrestha B."/>
            <person name="Weng M.L."/>
            <person name="Theriot E.C."/>
            <person name="Gilbert L.E."/>
            <person name="Ruhlman T.A."/>
            <person name="Krosnick S.E."/>
            <person name="Jansen R.K."/>
        </authorList>
    </citation>
    <scope>NUCLEOTIDE SEQUENCE</scope>
</reference>
<protein>
    <recommendedName>
        <fullName evidence="4">Large ribosomal subunit protein uL16c</fullName>
    </recommendedName>
</protein>
<gene>
    <name evidence="4 8" type="primary">rpl16</name>
</gene>
<comment type="subunit">
    <text evidence="4 6">Part of the 50S ribosomal subunit.</text>
</comment>
<sequence>MLSPKRTRFCKQHRGRMKGMSSRGNRICFGRYALQSLEPAWITPRQIEAGRRAMTRNIRRGGKIWVRIFPDKPVTIRTKETRMGSGKGDPKYWIAVVKPGKILYEMGGVAEKIARKAISIAASKMPMRTQLIMSKWEYKTKEKRDFVMKKKKKKKKL</sequence>